<feature type="domain" description="Phage tail collar" evidence="4">
    <location>
        <begin position="328"/>
        <end position="349"/>
    </location>
</feature>
<reference evidence="5 6" key="1">
    <citation type="submission" date="2018-10" db="EMBL/GenBank/DDBJ databases">
        <title>Genomic Encyclopedia of Archaeal and Bacterial Type Strains, Phase II (KMG-II): from individual species to whole genera.</title>
        <authorList>
            <person name="Goeker M."/>
        </authorList>
    </citation>
    <scope>NUCLEOTIDE SEQUENCE [LARGE SCALE GENOMIC DNA]</scope>
    <source>
        <strain evidence="5 6">DSM 15149</strain>
    </source>
</reference>
<evidence type="ECO:0000256" key="1">
    <source>
        <dbReference type="ARBA" id="ARBA00004328"/>
    </source>
</evidence>
<dbReference type="InterPro" id="IPR011083">
    <property type="entry name" value="Phage_tail_collar_dom"/>
</dbReference>
<dbReference type="EMBL" id="RBLJ01000002">
    <property type="protein sequence ID" value="RKS59297.1"/>
    <property type="molecule type" value="Genomic_DNA"/>
</dbReference>
<evidence type="ECO:0000313" key="5">
    <source>
        <dbReference type="EMBL" id="RKS59297.1"/>
    </source>
</evidence>
<dbReference type="SUPFAM" id="SSF88874">
    <property type="entry name" value="Receptor-binding domain of short tail fibre protein gp12"/>
    <property type="match status" value="1"/>
</dbReference>
<keyword evidence="6" id="KW-1185">Reference proteome</keyword>
<protein>
    <submittedName>
        <fullName evidence="5">Tail collar domain</fullName>
    </submittedName>
</protein>
<gene>
    <name evidence="5" type="ORF">BDD30_1363</name>
</gene>
<dbReference type="CDD" id="cd22641">
    <property type="entry name" value="C24-like"/>
    <property type="match status" value="1"/>
</dbReference>
<dbReference type="RefSeq" id="WP_015835460.1">
    <property type="nucleotide sequence ID" value="NC_012962.1"/>
</dbReference>
<keyword evidence="2" id="KW-0945">Host-virus interaction</keyword>
<evidence type="ECO:0000256" key="3">
    <source>
        <dbReference type="SAM" id="MobiDB-lite"/>
    </source>
</evidence>
<organism evidence="5 6">
    <name type="scientific">Photorhabdus asymbiotica</name>
    <dbReference type="NCBI Taxonomy" id="291112"/>
    <lineage>
        <taxon>Bacteria</taxon>
        <taxon>Pseudomonadati</taxon>
        <taxon>Pseudomonadota</taxon>
        <taxon>Gammaproteobacteria</taxon>
        <taxon>Enterobacterales</taxon>
        <taxon>Morganellaceae</taxon>
        <taxon>Photorhabdus</taxon>
    </lineage>
</organism>
<sequence length="508" mass="51681">MNETRYNATVQEQQTLSNPKAVGPDIDKLKDKFKEGSIPLQTDFNELIDIADIGRKACGQAPQQNGPGEGLKLADDGTLNLKIGTFSNKDFSPLILKDDVLSVDLGSGLTNETNGICVGQGDGITVNTSNVAVKQGNGISVTSSGGVAVKVSANKGLSVDSSGVAVKVNTDKGISVDGNGVAVKVNTSKGISVDNTGVAVIANASKGISVDGSGVAVIANTSKGISVDGSGVAVIANTSKGISVDNTGVAVIANASKGISVDGSGVAVIANTSKGISVDGSGVAVIANTSKGISVDSSGVAVKVKANGGIKVDANGVAIDPNNVLPKGVIVMFSGSTAPTGWALCDGNNGTPNLIDRFILGGKGTDINGVSTNTASGTKNSKLFDFSSDEATLTIDGKTLGRALSLQQIPNHAHFSGIIMDTEKVNYYGSKKITTNVWGVTTGDNTSVRYIYKSSGVLDSNNNVSNSTLGGNSLQTHDHDIKITGTGKHSHKNKVTVPYYILAFIIKL</sequence>
<comment type="caution">
    <text evidence="5">The sequence shown here is derived from an EMBL/GenBank/DDBJ whole genome shotgun (WGS) entry which is preliminary data.</text>
</comment>
<accession>A0ABX9SMP2</accession>
<feature type="region of interest" description="Disordered" evidence="3">
    <location>
        <begin position="1"/>
        <end position="21"/>
    </location>
</feature>
<proteinExistence type="predicted"/>
<dbReference type="Gene3D" id="2.10.25.20">
    <property type="entry name" value="reovirus attachment protein sigma1, domain 1"/>
    <property type="match status" value="2"/>
</dbReference>
<evidence type="ECO:0000313" key="6">
    <source>
        <dbReference type="Proteomes" id="UP000280955"/>
    </source>
</evidence>
<evidence type="ECO:0000259" key="4">
    <source>
        <dbReference type="Pfam" id="PF07484"/>
    </source>
</evidence>
<evidence type="ECO:0000256" key="2">
    <source>
        <dbReference type="ARBA" id="ARBA00022581"/>
    </source>
</evidence>
<dbReference type="Pfam" id="PF07484">
    <property type="entry name" value="Collar"/>
    <property type="match status" value="1"/>
</dbReference>
<dbReference type="SUPFAM" id="SSF51225">
    <property type="entry name" value="Fibre shaft of virus attachment proteins"/>
    <property type="match status" value="1"/>
</dbReference>
<name>A0ABX9SMP2_9GAMM</name>
<dbReference type="Proteomes" id="UP000280955">
    <property type="component" value="Unassembled WGS sequence"/>
</dbReference>
<feature type="compositionally biased region" description="Polar residues" evidence="3">
    <location>
        <begin position="1"/>
        <end position="18"/>
    </location>
</feature>
<comment type="subcellular location">
    <subcellularLocation>
        <location evidence="1">Virion</location>
    </subcellularLocation>
</comment>
<dbReference type="InterPro" id="IPR009013">
    <property type="entry name" value="Attachment_protein_shaft_sf"/>
</dbReference>